<evidence type="ECO:0000313" key="2">
    <source>
        <dbReference type="EMBL" id="SER28151.1"/>
    </source>
</evidence>
<dbReference type="EMBL" id="FOGF01000031">
    <property type="protein sequence ID" value="SER28151.1"/>
    <property type="molecule type" value="Genomic_DNA"/>
</dbReference>
<proteinExistence type="predicted"/>
<accession>A0A1H9MX58</accession>
<dbReference type="AlphaFoldDB" id="A0A1H9MX58"/>
<dbReference type="STRING" id="137733.SAMN05421767_13124"/>
<organism evidence="2 3">
    <name type="scientific">Granulicatella balaenopterae</name>
    <dbReference type="NCBI Taxonomy" id="137733"/>
    <lineage>
        <taxon>Bacteria</taxon>
        <taxon>Bacillati</taxon>
        <taxon>Bacillota</taxon>
        <taxon>Bacilli</taxon>
        <taxon>Lactobacillales</taxon>
        <taxon>Carnobacteriaceae</taxon>
        <taxon>Granulicatella</taxon>
    </lineage>
</organism>
<keyword evidence="1" id="KW-0472">Membrane</keyword>
<keyword evidence="1" id="KW-1133">Transmembrane helix</keyword>
<evidence type="ECO:0000313" key="3">
    <source>
        <dbReference type="Proteomes" id="UP000198556"/>
    </source>
</evidence>
<reference evidence="2 3" key="1">
    <citation type="submission" date="2016-10" db="EMBL/GenBank/DDBJ databases">
        <authorList>
            <person name="de Groot N.N."/>
        </authorList>
    </citation>
    <scope>NUCLEOTIDE SEQUENCE [LARGE SCALE GENOMIC DNA]</scope>
    <source>
        <strain evidence="2 3">DSM 15827</strain>
    </source>
</reference>
<dbReference type="RefSeq" id="WP_245711146.1">
    <property type="nucleotide sequence ID" value="NZ_FOGF01000031.1"/>
</dbReference>
<gene>
    <name evidence="2" type="ORF">SAMN05421767_13124</name>
</gene>
<sequence length="112" mass="12634">MAQHKEYSVGKLIIGSLVGMGFGLGAFLTAKYYETKETDPDIILQNVKKIFRQTIGEIEGSWIEMQPIHYGGDFDKLVYYGGITCIKDADLVQYEFVANAKTGELIELYRID</sequence>
<keyword evidence="3" id="KW-1185">Reference proteome</keyword>
<feature type="transmembrane region" description="Helical" evidence="1">
    <location>
        <begin position="12"/>
        <end position="33"/>
    </location>
</feature>
<dbReference type="Proteomes" id="UP000198556">
    <property type="component" value="Unassembled WGS sequence"/>
</dbReference>
<protein>
    <submittedName>
        <fullName evidence="2">Predicted small secreted protein</fullName>
    </submittedName>
</protein>
<keyword evidence="1" id="KW-0812">Transmembrane</keyword>
<name>A0A1H9MX58_9LACT</name>
<evidence type="ECO:0000256" key="1">
    <source>
        <dbReference type="SAM" id="Phobius"/>
    </source>
</evidence>